<gene>
    <name evidence="1" type="ORF">K402DRAFT_406976</name>
</gene>
<keyword evidence="2" id="KW-1185">Reference proteome</keyword>
<sequence length="306" mass="35389">MRLDLKINTAPIAMSACLKPCLRQTALSTYDHVLLWINEIDWKEQIRLITTATILGGAICLITNLLSRRYGDTFDVETWIHLPDWVKTFPNTPSAPRRTGPTCVPRPMPKHRDRTKRTVIQRLEIYLFAWPSRGGVIILDCAEAVDLEFLGLDTFNPPEKRLDDQAAEDAFCQRLLLLGAKWWCSERRAQFLKAAEEMDPAAIEALGEEREAAPTMRERRWVCVGWPSSEEGFWVSEFDTTLWEVEEEDNVVPDDTARLRLARTMDERCEMLEKHFKGRFYRDVGEYEGFAFLNSWAEKEAGTWVD</sequence>
<evidence type="ECO:0000313" key="2">
    <source>
        <dbReference type="Proteomes" id="UP000800041"/>
    </source>
</evidence>
<proteinExistence type="predicted"/>
<protein>
    <submittedName>
        <fullName evidence="1">Uncharacterized protein</fullName>
    </submittedName>
</protein>
<dbReference type="AlphaFoldDB" id="A0A6G1GRB8"/>
<accession>A0A6G1GRB8</accession>
<evidence type="ECO:0000313" key="1">
    <source>
        <dbReference type="EMBL" id="KAF1983288.1"/>
    </source>
</evidence>
<dbReference type="Proteomes" id="UP000800041">
    <property type="component" value="Unassembled WGS sequence"/>
</dbReference>
<organism evidence="1 2">
    <name type="scientific">Aulographum hederae CBS 113979</name>
    <dbReference type="NCBI Taxonomy" id="1176131"/>
    <lineage>
        <taxon>Eukaryota</taxon>
        <taxon>Fungi</taxon>
        <taxon>Dikarya</taxon>
        <taxon>Ascomycota</taxon>
        <taxon>Pezizomycotina</taxon>
        <taxon>Dothideomycetes</taxon>
        <taxon>Pleosporomycetidae</taxon>
        <taxon>Aulographales</taxon>
        <taxon>Aulographaceae</taxon>
    </lineage>
</organism>
<dbReference type="PROSITE" id="PS51257">
    <property type="entry name" value="PROKAR_LIPOPROTEIN"/>
    <property type="match status" value="1"/>
</dbReference>
<name>A0A6G1GRB8_9PEZI</name>
<dbReference type="OrthoDB" id="4487429at2759"/>
<reference evidence="1" key="1">
    <citation type="journal article" date="2020" name="Stud. Mycol.">
        <title>101 Dothideomycetes genomes: a test case for predicting lifestyles and emergence of pathogens.</title>
        <authorList>
            <person name="Haridas S."/>
            <person name="Albert R."/>
            <person name="Binder M."/>
            <person name="Bloem J."/>
            <person name="Labutti K."/>
            <person name="Salamov A."/>
            <person name="Andreopoulos B."/>
            <person name="Baker S."/>
            <person name="Barry K."/>
            <person name="Bills G."/>
            <person name="Bluhm B."/>
            <person name="Cannon C."/>
            <person name="Castanera R."/>
            <person name="Culley D."/>
            <person name="Daum C."/>
            <person name="Ezra D."/>
            <person name="Gonzalez J."/>
            <person name="Henrissat B."/>
            <person name="Kuo A."/>
            <person name="Liang C."/>
            <person name="Lipzen A."/>
            <person name="Lutzoni F."/>
            <person name="Magnuson J."/>
            <person name="Mondo S."/>
            <person name="Nolan M."/>
            <person name="Ohm R."/>
            <person name="Pangilinan J."/>
            <person name="Park H.-J."/>
            <person name="Ramirez L."/>
            <person name="Alfaro M."/>
            <person name="Sun H."/>
            <person name="Tritt A."/>
            <person name="Yoshinaga Y."/>
            <person name="Zwiers L.-H."/>
            <person name="Turgeon B."/>
            <person name="Goodwin S."/>
            <person name="Spatafora J."/>
            <person name="Crous P."/>
            <person name="Grigoriev I."/>
        </authorList>
    </citation>
    <scope>NUCLEOTIDE SEQUENCE</scope>
    <source>
        <strain evidence="1">CBS 113979</strain>
    </source>
</reference>
<dbReference type="EMBL" id="ML977176">
    <property type="protein sequence ID" value="KAF1983288.1"/>
    <property type="molecule type" value="Genomic_DNA"/>
</dbReference>